<feature type="transmembrane region" description="Helical" evidence="1">
    <location>
        <begin position="225"/>
        <end position="245"/>
    </location>
</feature>
<dbReference type="eggNOG" id="COG2738">
    <property type="taxonomic scope" value="Bacteria"/>
</dbReference>
<dbReference type="PANTHER" id="PTHR36434">
    <property type="entry name" value="MEMBRANE PROTEASE YUGP-RELATED"/>
    <property type="match status" value="1"/>
</dbReference>
<keyword evidence="3" id="KW-1185">Reference proteome</keyword>
<keyword evidence="1" id="KW-0472">Membrane</keyword>
<gene>
    <name evidence="2" type="ORF">RF007C_04005</name>
</gene>
<comment type="caution">
    <text evidence="2">The sequence shown here is derived from an EMBL/GenBank/DDBJ whole genome shotgun (WGS) entry which is preliminary data.</text>
</comment>
<evidence type="ECO:0000313" key="3">
    <source>
        <dbReference type="Proteomes" id="UP000019365"/>
    </source>
</evidence>
<keyword evidence="1" id="KW-1133">Transmembrane helix</keyword>
<feature type="transmembrane region" description="Helical" evidence="1">
    <location>
        <begin position="29"/>
        <end position="50"/>
    </location>
</feature>
<sequence>MFISGLTTLLIRYGYYYGYGGTRAGGGNYGLYILIFLAMMILPIIAQINVSSTFKKYSRVGNSRGLTADQVARMILDSNGLHHIQIEHIKGNLTDHFDPRTNIVRLSDSVYGKSSVAAIGVAAHECGHACQHAENYAPIIWRSKLVPVTNLCSHLWYLVLIIGVALSSLTIGTSLIYVSIAMFFAVVVFQLVTLPCEFNASNRALRTLERDGILEMNEIPQAKKVLKAAALTYVTSLVVSLLQLLRLLMSVRRR</sequence>
<dbReference type="EMBL" id="ATAX01000010">
    <property type="protein sequence ID" value="EWM54629.1"/>
    <property type="molecule type" value="Genomic_DNA"/>
</dbReference>
<accession>W7UTY5</accession>
<dbReference type="AlphaFoldDB" id="W7UTY5"/>
<name>W7UTY5_RUMFL</name>
<keyword evidence="1" id="KW-0812">Transmembrane</keyword>
<dbReference type="RefSeq" id="WP_019679046.1">
    <property type="nucleotide sequence ID" value="NZ_ATAX01000010.1"/>
</dbReference>
<evidence type="ECO:0008006" key="4">
    <source>
        <dbReference type="Google" id="ProtNLM"/>
    </source>
</evidence>
<dbReference type="Proteomes" id="UP000019365">
    <property type="component" value="Unassembled WGS sequence"/>
</dbReference>
<organism evidence="2 3">
    <name type="scientific">Ruminococcus flavefaciens 007c</name>
    <dbReference type="NCBI Taxonomy" id="1341157"/>
    <lineage>
        <taxon>Bacteria</taxon>
        <taxon>Bacillati</taxon>
        <taxon>Bacillota</taxon>
        <taxon>Clostridia</taxon>
        <taxon>Eubacteriales</taxon>
        <taxon>Oscillospiraceae</taxon>
        <taxon>Ruminococcus</taxon>
    </lineage>
</organism>
<reference evidence="2 3" key="1">
    <citation type="journal article" date="2014" name="PLoS ONE">
        <title>Rumen cellulosomics: divergent fiber-degrading strategies revealed by comparative genome-wide analysis of six ruminococcal strains.</title>
        <authorList>
            <person name="Dassa B."/>
            <person name="Borovok I."/>
            <person name="Ruimy-Israeli V."/>
            <person name="Lamed R."/>
            <person name="Flint H.J."/>
            <person name="Duncan S.H."/>
            <person name="Henrissat B."/>
            <person name="Coutinho P."/>
            <person name="Morrison M."/>
            <person name="Mosoni P."/>
            <person name="Yeoman C.J."/>
            <person name="White B.A."/>
            <person name="Bayer E.A."/>
        </authorList>
    </citation>
    <scope>NUCLEOTIDE SEQUENCE [LARGE SCALE GENOMIC DNA]</scope>
    <source>
        <strain evidence="2 3">007c</strain>
    </source>
</reference>
<evidence type="ECO:0000313" key="2">
    <source>
        <dbReference type="EMBL" id="EWM54629.1"/>
    </source>
</evidence>
<evidence type="ECO:0000256" key="1">
    <source>
        <dbReference type="SAM" id="Phobius"/>
    </source>
</evidence>
<protein>
    <recommendedName>
        <fullName evidence="4">Peptidase</fullName>
    </recommendedName>
</protein>
<proteinExistence type="predicted"/>
<dbReference type="OrthoDB" id="9784298at2"/>
<dbReference type="Pfam" id="PF04298">
    <property type="entry name" value="Zn_peptidase_2"/>
    <property type="match status" value="1"/>
</dbReference>
<dbReference type="InterPro" id="IPR007395">
    <property type="entry name" value="Zn_peptidase_2"/>
</dbReference>
<feature type="transmembrane region" description="Helical" evidence="1">
    <location>
        <begin position="175"/>
        <end position="196"/>
    </location>
</feature>
<dbReference type="PANTHER" id="PTHR36434:SF1">
    <property type="entry name" value="MEMBRANE PROTEASE YUGP-RELATED"/>
    <property type="match status" value="1"/>
</dbReference>
<dbReference type="PATRIC" id="fig|1341157.4.peg.681"/>